<comment type="caution">
    <text evidence="1">The sequence shown here is derived from an EMBL/GenBank/DDBJ whole genome shotgun (WGS) entry which is preliminary data.</text>
</comment>
<protein>
    <submittedName>
        <fullName evidence="1">Uncharacterized protein</fullName>
    </submittedName>
</protein>
<dbReference type="Proteomes" id="UP001311232">
    <property type="component" value="Unassembled WGS sequence"/>
</dbReference>
<evidence type="ECO:0000313" key="1">
    <source>
        <dbReference type="EMBL" id="KAK5611723.1"/>
    </source>
</evidence>
<accession>A0AAV9RRP7</accession>
<organism evidence="1 2">
    <name type="scientific">Crenichthys baileyi</name>
    <name type="common">White River springfish</name>
    <dbReference type="NCBI Taxonomy" id="28760"/>
    <lineage>
        <taxon>Eukaryota</taxon>
        <taxon>Metazoa</taxon>
        <taxon>Chordata</taxon>
        <taxon>Craniata</taxon>
        <taxon>Vertebrata</taxon>
        <taxon>Euteleostomi</taxon>
        <taxon>Actinopterygii</taxon>
        <taxon>Neopterygii</taxon>
        <taxon>Teleostei</taxon>
        <taxon>Neoteleostei</taxon>
        <taxon>Acanthomorphata</taxon>
        <taxon>Ovalentaria</taxon>
        <taxon>Atherinomorphae</taxon>
        <taxon>Cyprinodontiformes</taxon>
        <taxon>Goodeidae</taxon>
        <taxon>Crenichthys</taxon>
    </lineage>
</organism>
<evidence type="ECO:0000313" key="2">
    <source>
        <dbReference type="Proteomes" id="UP001311232"/>
    </source>
</evidence>
<proteinExistence type="predicted"/>
<name>A0AAV9RRP7_9TELE</name>
<dbReference type="EMBL" id="JAHHUM010001464">
    <property type="protein sequence ID" value="KAK5611723.1"/>
    <property type="molecule type" value="Genomic_DNA"/>
</dbReference>
<sequence>MLDGSGHVAHHSPRFCIVTTSSLSHTRHVTLLQNWFLLFAFHLNITVQSFPSLKEKGFVALGSCLLSTCSVVPLDKAFIEQEQDWSCRERSTLAQPLRQQSCPSTFKYLEVRKGGPSAMTACRRNRQEGRLLAQVCALKAKYFHLCNRIAEASSSSTLLKQDGQRP</sequence>
<keyword evidence="2" id="KW-1185">Reference proteome</keyword>
<reference evidence="1 2" key="1">
    <citation type="submission" date="2021-06" db="EMBL/GenBank/DDBJ databases">
        <authorList>
            <person name="Palmer J.M."/>
        </authorList>
    </citation>
    <scope>NUCLEOTIDE SEQUENCE [LARGE SCALE GENOMIC DNA]</scope>
    <source>
        <strain evidence="1 2">MEX-2019</strain>
        <tissue evidence="1">Muscle</tissue>
    </source>
</reference>
<dbReference type="AlphaFoldDB" id="A0AAV9RRP7"/>
<gene>
    <name evidence="1" type="ORF">CRENBAI_011829</name>
</gene>